<dbReference type="CDD" id="cd22160">
    <property type="entry name" value="F-box_AtFBL13-like"/>
    <property type="match status" value="1"/>
</dbReference>
<name>A0A2T8JEA3_9POAL</name>
<dbReference type="Gramene" id="PVH48249">
    <property type="protein sequence ID" value="PVH48249"/>
    <property type="gene ID" value="PAHAL_4G289200"/>
</dbReference>
<dbReference type="InterPro" id="IPR053781">
    <property type="entry name" value="F-box_AtFBL13-like"/>
</dbReference>
<dbReference type="InterPro" id="IPR036047">
    <property type="entry name" value="F-box-like_dom_sf"/>
</dbReference>
<feature type="domain" description="F-box" evidence="1">
    <location>
        <begin position="131"/>
        <end position="164"/>
    </location>
</feature>
<organism evidence="2">
    <name type="scientific">Panicum hallii</name>
    <dbReference type="NCBI Taxonomy" id="206008"/>
    <lineage>
        <taxon>Eukaryota</taxon>
        <taxon>Viridiplantae</taxon>
        <taxon>Streptophyta</taxon>
        <taxon>Embryophyta</taxon>
        <taxon>Tracheophyta</taxon>
        <taxon>Spermatophyta</taxon>
        <taxon>Magnoliopsida</taxon>
        <taxon>Liliopsida</taxon>
        <taxon>Poales</taxon>
        <taxon>Poaceae</taxon>
        <taxon>PACMAD clade</taxon>
        <taxon>Panicoideae</taxon>
        <taxon>Panicodae</taxon>
        <taxon>Paniceae</taxon>
        <taxon>Panicinae</taxon>
        <taxon>Panicum</taxon>
        <taxon>Panicum sect. Panicum</taxon>
    </lineage>
</organism>
<dbReference type="PROSITE" id="PS50181">
    <property type="entry name" value="FBOX"/>
    <property type="match status" value="1"/>
</dbReference>
<reference evidence="2" key="1">
    <citation type="submission" date="2018-04" db="EMBL/GenBank/DDBJ databases">
        <title>WGS assembly of Panicum hallii.</title>
        <authorList>
            <person name="Lovell J."/>
            <person name="Jenkins J."/>
            <person name="Lowry D."/>
            <person name="Mamidi S."/>
            <person name="Sreedasyam A."/>
            <person name="Weng X."/>
            <person name="Barry K."/>
            <person name="Bonette J."/>
            <person name="Campitelli B."/>
            <person name="Daum C."/>
            <person name="Gordon S."/>
            <person name="Gould B."/>
            <person name="Lipzen A."/>
            <person name="Macqueen A."/>
            <person name="Palacio-Mejia J."/>
            <person name="Plott C."/>
            <person name="Shakirov E."/>
            <person name="Shu S."/>
            <person name="Yoshinaga Y."/>
            <person name="Zane M."/>
            <person name="Rokhsar D."/>
            <person name="Grimwood J."/>
            <person name="Schmutz J."/>
            <person name="Juenger T."/>
        </authorList>
    </citation>
    <scope>NUCLEOTIDE SEQUENCE [LARGE SCALE GENOMIC DNA]</scope>
    <source>
        <strain evidence="2">FIL2</strain>
    </source>
</reference>
<dbReference type="SUPFAM" id="SSF81383">
    <property type="entry name" value="F-box domain"/>
    <property type="match status" value="1"/>
</dbReference>
<dbReference type="Proteomes" id="UP000243499">
    <property type="component" value="Chromosome 4"/>
</dbReference>
<protein>
    <recommendedName>
        <fullName evidence="1">F-box domain-containing protein</fullName>
    </recommendedName>
</protein>
<dbReference type="InterPro" id="IPR001810">
    <property type="entry name" value="F-box_dom"/>
</dbReference>
<accession>A0A2T8JEA3</accession>
<gene>
    <name evidence="2" type="ORF">PAHAL_4G289200</name>
</gene>
<dbReference type="EMBL" id="CM008049">
    <property type="protein sequence ID" value="PVH48249.1"/>
    <property type="molecule type" value="Genomic_DNA"/>
</dbReference>
<dbReference type="AlphaFoldDB" id="A0A2T8JEA3"/>
<dbReference type="Pfam" id="PF00646">
    <property type="entry name" value="F-box"/>
    <property type="match status" value="1"/>
</dbReference>
<sequence>MAGLSGAKCSVWAGLRRAARGPFPCGGCVVASRSESSSSPARPRLRRQGSLVVSLSVPDMLIARRRAEATSYSVETRSAEARGTPVAAAAGRTHRLSAASEVMEDNLPCTSSRARSNHCHGKQIFKTSKLGFQLLDLPEDMLCKILSELPLKEVIRTCVLSSKW</sequence>
<evidence type="ECO:0000313" key="2">
    <source>
        <dbReference type="EMBL" id="PVH48249.1"/>
    </source>
</evidence>
<proteinExistence type="predicted"/>
<evidence type="ECO:0000259" key="1">
    <source>
        <dbReference type="PROSITE" id="PS50181"/>
    </source>
</evidence>